<dbReference type="EMBL" id="AP015037">
    <property type="protein sequence ID" value="BAT84171.1"/>
    <property type="molecule type" value="Genomic_DNA"/>
</dbReference>
<accession>A0A0S3RU73</accession>
<gene>
    <name evidence="1" type="primary">Vigan.04G146300</name>
    <name evidence="1" type="ORF">VIGAN_04146300</name>
</gene>
<proteinExistence type="predicted"/>
<protein>
    <submittedName>
        <fullName evidence="1">Uncharacterized protein</fullName>
    </submittedName>
</protein>
<dbReference type="Proteomes" id="UP000291084">
    <property type="component" value="Chromosome 4"/>
</dbReference>
<reference evidence="1 2" key="1">
    <citation type="journal article" date="2015" name="Sci. Rep.">
        <title>The power of single molecule real-time sequencing technology in the de novo assembly of a eukaryotic genome.</title>
        <authorList>
            <person name="Sakai H."/>
            <person name="Naito K."/>
            <person name="Ogiso-Tanaka E."/>
            <person name="Takahashi Y."/>
            <person name="Iseki K."/>
            <person name="Muto C."/>
            <person name="Satou K."/>
            <person name="Teruya K."/>
            <person name="Shiroma A."/>
            <person name="Shimoji M."/>
            <person name="Hirano T."/>
            <person name="Itoh T."/>
            <person name="Kaga A."/>
            <person name="Tomooka N."/>
        </authorList>
    </citation>
    <scope>NUCLEOTIDE SEQUENCE [LARGE SCALE GENOMIC DNA]</scope>
    <source>
        <strain evidence="2">cv. Shumari</strain>
    </source>
</reference>
<dbReference type="AlphaFoldDB" id="A0A0S3RU73"/>
<name>A0A0S3RU73_PHAAN</name>
<evidence type="ECO:0000313" key="1">
    <source>
        <dbReference type="EMBL" id="BAT84171.1"/>
    </source>
</evidence>
<organism evidence="1 2">
    <name type="scientific">Vigna angularis var. angularis</name>
    <dbReference type="NCBI Taxonomy" id="157739"/>
    <lineage>
        <taxon>Eukaryota</taxon>
        <taxon>Viridiplantae</taxon>
        <taxon>Streptophyta</taxon>
        <taxon>Embryophyta</taxon>
        <taxon>Tracheophyta</taxon>
        <taxon>Spermatophyta</taxon>
        <taxon>Magnoliopsida</taxon>
        <taxon>eudicotyledons</taxon>
        <taxon>Gunneridae</taxon>
        <taxon>Pentapetalae</taxon>
        <taxon>rosids</taxon>
        <taxon>fabids</taxon>
        <taxon>Fabales</taxon>
        <taxon>Fabaceae</taxon>
        <taxon>Papilionoideae</taxon>
        <taxon>50 kb inversion clade</taxon>
        <taxon>NPAAA clade</taxon>
        <taxon>indigoferoid/millettioid clade</taxon>
        <taxon>Phaseoleae</taxon>
        <taxon>Vigna</taxon>
    </lineage>
</organism>
<keyword evidence="2" id="KW-1185">Reference proteome</keyword>
<sequence length="76" mass="8707">MKLENRVSTFIDDPHLPCEAALKKMYSLLENYVRGWFSDLRDRNTSAVIESFKGLAAALLSLQMNCLRHDVISCPY</sequence>
<evidence type="ECO:0000313" key="2">
    <source>
        <dbReference type="Proteomes" id="UP000291084"/>
    </source>
</evidence>